<evidence type="ECO:0000313" key="5">
    <source>
        <dbReference type="Proteomes" id="UP000297643"/>
    </source>
</evidence>
<evidence type="ECO:0000256" key="1">
    <source>
        <dbReference type="SAM" id="Phobius"/>
    </source>
</evidence>
<feature type="transmembrane region" description="Helical" evidence="1">
    <location>
        <begin position="270"/>
        <end position="292"/>
    </location>
</feature>
<comment type="caution">
    <text evidence="4">The sequence shown here is derived from an EMBL/GenBank/DDBJ whole genome shotgun (WGS) entry which is preliminary data.</text>
</comment>
<dbReference type="Proteomes" id="UP000297643">
    <property type="component" value="Unassembled WGS sequence"/>
</dbReference>
<dbReference type="PANTHER" id="PTHR44757">
    <property type="entry name" value="DIGUANYLATE CYCLASE DGCP"/>
    <property type="match status" value="1"/>
</dbReference>
<feature type="transmembrane region" description="Helical" evidence="1">
    <location>
        <begin position="173"/>
        <end position="197"/>
    </location>
</feature>
<dbReference type="RefSeq" id="WP_134510956.1">
    <property type="nucleotide sequence ID" value="NZ_SOFM01000050.1"/>
</dbReference>
<feature type="transmembrane region" description="Helical" evidence="1">
    <location>
        <begin position="52"/>
        <end position="70"/>
    </location>
</feature>
<dbReference type="CDD" id="cd01949">
    <property type="entry name" value="GGDEF"/>
    <property type="match status" value="1"/>
</dbReference>
<keyword evidence="1" id="KW-0472">Membrane</keyword>
<dbReference type="InterPro" id="IPR043128">
    <property type="entry name" value="Rev_trsase/Diguanyl_cyclase"/>
</dbReference>
<protein>
    <submittedName>
        <fullName evidence="4">EAL domain-containing protein</fullName>
    </submittedName>
</protein>
<evidence type="ECO:0000259" key="3">
    <source>
        <dbReference type="PROSITE" id="PS50887"/>
    </source>
</evidence>
<feature type="transmembrane region" description="Helical" evidence="1">
    <location>
        <begin position="117"/>
        <end position="135"/>
    </location>
</feature>
<evidence type="ECO:0000259" key="2">
    <source>
        <dbReference type="PROSITE" id="PS50883"/>
    </source>
</evidence>
<feature type="transmembrane region" description="Helical" evidence="1">
    <location>
        <begin position="147"/>
        <end position="167"/>
    </location>
</feature>
<organism evidence="4 5">
    <name type="scientific">Cryobacterium mannosilyticum</name>
    <dbReference type="NCBI Taxonomy" id="1259190"/>
    <lineage>
        <taxon>Bacteria</taxon>
        <taxon>Bacillati</taxon>
        <taxon>Actinomycetota</taxon>
        <taxon>Actinomycetes</taxon>
        <taxon>Micrococcales</taxon>
        <taxon>Microbacteriaceae</taxon>
        <taxon>Cryobacterium</taxon>
    </lineage>
</organism>
<feature type="domain" description="GGDEF" evidence="3">
    <location>
        <begin position="361"/>
        <end position="495"/>
    </location>
</feature>
<dbReference type="InterPro" id="IPR029787">
    <property type="entry name" value="Nucleotide_cyclase"/>
</dbReference>
<dbReference type="Pfam" id="PF00563">
    <property type="entry name" value="EAL"/>
    <property type="match status" value="1"/>
</dbReference>
<dbReference type="PANTHER" id="PTHR44757:SF2">
    <property type="entry name" value="BIOFILM ARCHITECTURE MAINTENANCE PROTEIN MBAA"/>
    <property type="match status" value="1"/>
</dbReference>
<dbReference type="Gene3D" id="3.20.20.450">
    <property type="entry name" value="EAL domain"/>
    <property type="match status" value="1"/>
</dbReference>
<dbReference type="EMBL" id="SOFM01000050">
    <property type="protein sequence ID" value="TFB99678.1"/>
    <property type="molecule type" value="Genomic_DNA"/>
</dbReference>
<feature type="transmembrane region" description="Helical" evidence="1">
    <location>
        <begin position="77"/>
        <end position="97"/>
    </location>
</feature>
<dbReference type="SUPFAM" id="SSF141868">
    <property type="entry name" value="EAL domain-like"/>
    <property type="match status" value="1"/>
</dbReference>
<proteinExistence type="predicted"/>
<dbReference type="SMART" id="SM00267">
    <property type="entry name" value="GGDEF"/>
    <property type="match status" value="1"/>
</dbReference>
<dbReference type="InterPro" id="IPR001633">
    <property type="entry name" value="EAL_dom"/>
</dbReference>
<dbReference type="PROSITE" id="PS50883">
    <property type="entry name" value="EAL"/>
    <property type="match status" value="1"/>
</dbReference>
<feature type="transmembrane region" description="Helical" evidence="1">
    <location>
        <begin position="209"/>
        <end position="229"/>
    </location>
</feature>
<dbReference type="AlphaFoldDB" id="A0A4R8W2X6"/>
<dbReference type="CDD" id="cd01948">
    <property type="entry name" value="EAL"/>
    <property type="match status" value="1"/>
</dbReference>
<reference evidence="4 5" key="1">
    <citation type="submission" date="2019-03" db="EMBL/GenBank/DDBJ databases">
        <title>Genomics of glacier-inhabiting Cryobacterium strains.</title>
        <authorList>
            <person name="Liu Q."/>
            <person name="Xin Y.-H."/>
        </authorList>
    </citation>
    <scope>NUCLEOTIDE SEQUENCE [LARGE SCALE GENOMIC DNA]</scope>
    <source>
        <strain evidence="4 5">RHLT2-21</strain>
    </source>
</reference>
<feature type="domain" description="EAL" evidence="2">
    <location>
        <begin position="501"/>
        <end position="754"/>
    </location>
</feature>
<dbReference type="NCBIfam" id="TIGR00254">
    <property type="entry name" value="GGDEF"/>
    <property type="match status" value="1"/>
</dbReference>
<dbReference type="Pfam" id="PF00990">
    <property type="entry name" value="GGDEF"/>
    <property type="match status" value="1"/>
</dbReference>
<feature type="transmembrane region" description="Helical" evidence="1">
    <location>
        <begin position="235"/>
        <end position="258"/>
    </location>
</feature>
<name>A0A4R8W2X6_9MICO</name>
<dbReference type="SMART" id="SM00052">
    <property type="entry name" value="EAL"/>
    <property type="match status" value="1"/>
</dbReference>
<dbReference type="Gene3D" id="3.30.70.270">
    <property type="match status" value="1"/>
</dbReference>
<sequence length="760" mass="80662">MGTAATTSLPTRSARVFGPGNRLVWAMLLLLTVYLAGLALPSDDLRPVVNGWLGTITQWIPAALCWRAVYRSGFRRMLVLLAGAAVTVFAASNQYYVLALGDGEALSFPSPADFGYLLFYPLILGALAILVSRQLRALPRAVSLDSAVGALGAAALLAALLSPILLAAQAGGFSLATAVATAFPLLDLVLVAAVVGVASARGLDVGGRWGILVSGLLVFAATDVIYAEQIAGDSYAIGTLLDGGWAVGLTLIALWVDGLTRPPGAVGRRLTGVLSLIVPVVATAAGVLVLLLGTQVRLSLLAVVLATATLAGASLRTAVAFRDLGRMADLRRQARTDDLTGLPNRRALYLDVPLRLASGGPRSALMLLDLDRFKEVNDSLGHDVGDELLVQVGRRLADQLRTRDLLARLGGDEFAILLDDAGPAEAEAVAATVQAALAEPFTLAGITLQTSVSVGIALYPEQSDNLTGLLRKADMAMYKAKAGGTGHHVYRSSDDSHGDARLRTVQELRLAIHEDQLVLHYQPKIDLPTGQVNCVEALVRWQHPARGLLQPGQFLDLVEESGLMHAMTHVVLDKALDQAALWRAEGHPLAVAVNLSARSLLDAELPARVRAQLSSRGLPTSALTLEITEEFLLNDRERAQEILTQLRETGIRIAVDDFGTGYSSLAYLRDLPIDELKLDRSFIMPMADDARAAALVSSIVDLAHSLGMSAVAEGVEDAVAYDELVRYGCDQAQGFHLSRPLPVADLDAWLLLRRAAVATA</sequence>
<dbReference type="InterPro" id="IPR000160">
    <property type="entry name" value="GGDEF_dom"/>
</dbReference>
<accession>A0A4R8W2X6</accession>
<keyword evidence="5" id="KW-1185">Reference proteome</keyword>
<evidence type="ECO:0000313" key="4">
    <source>
        <dbReference type="EMBL" id="TFB99678.1"/>
    </source>
</evidence>
<keyword evidence="1" id="KW-1133">Transmembrane helix</keyword>
<keyword evidence="1" id="KW-0812">Transmembrane</keyword>
<gene>
    <name evidence="4" type="ORF">E3O32_16670</name>
</gene>
<dbReference type="InterPro" id="IPR035919">
    <property type="entry name" value="EAL_sf"/>
</dbReference>
<dbReference type="InterPro" id="IPR052155">
    <property type="entry name" value="Biofilm_reg_signaling"/>
</dbReference>
<feature type="transmembrane region" description="Helical" evidence="1">
    <location>
        <begin position="23"/>
        <end position="40"/>
    </location>
</feature>
<dbReference type="SUPFAM" id="SSF55073">
    <property type="entry name" value="Nucleotide cyclase"/>
    <property type="match status" value="1"/>
</dbReference>
<dbReference type="PROSITE" id="PS50887">
    <property type="entry name" value="GGDEF"/>
    <property type="match status" value="1"/>
</dbReference>